<evidence type="ECO:0000256" key="2">
    <source>
        <dbReference type="ARBA" id="ARBA00023125"/>
    </source>
</evidence>
<dbReference type="InterPro" id="IPR013762">
    <property type="entry name" value="Integrase-like_cat_sf"/>
</dbReference>
<protein>
    <recommendedName>
        <fullName evidence="9">Tyr recombinase domain-containing protein</fullName>
    </recommendedName>
</protein>
<accession>A0A227KRW3</accession>
<dbReference type="Pfam" id="PF00589">
    <property type="entry name" value="Phage_integrase"/>
    <property type="match status" value="1"/>
</dbReference>
<proteinExistence type="predicted"/>
<organism evidence="7 8">
    <name type="scientific">Turicimonas muris</name>
    <dbReference type="NCBI Taxonomy" id="1796652"/>
    <lineage>
        <taxon>Bacteria</taxon>
        <taxon>Pseudomonadati</taxon>
        <taxon>Pseudomonadota</taxon>
        <taxon>Betaproteobacteria</taxon>
        <taxon>Burkholderiales</taxon>
        <taxon>Sutterellaceae</taxon>
        <taxon>Turicimonas</taxon>
    </lineage>
</organism>
<evidence type="ECO:0000313" key="7">
    <source>
        <dbReference type="EMBL" id="OXE51243.1"/>
    </source>
</evidence>
<evidence type="ECO:0000259" key="5">
    <source>
        <dbReference type="PROSITE" id="PS51898"/>
    </source>
</evidence>
<dbReference type="AlphaFoldDB" id="A0A227KRW3"/>
<evidence type="ECO:0008006" key="9">
    <source>
        <dbReference type="Google" id="ProtNLM"/>
    </source>
</evidence>
<dbReference type="SUPFAM" id="SSF56349">
    <property type="entry name" value="DNA breaking-rejoining enzymes"/>
    <property type="match status" value="1"/>
</dbReference>
<evidence type="ECO:0000256" key="1">
    <source>
        <dbReference type="ARBA" id="ARBA00022908"/>
    </source>
</evidence>
<keyword evidence="3" id="KW-0233">DNA recombination</keyword>
<dbReference type="RefSeq" id="WP_066591423.1">
    <property type="nucleotide sequence ID" value="NZ_CP065313.1"/>
</dbReference>
<dbReference type="EMBL" id="NHMP01000001">
    <property type="protein sequence ID" value="OXE51243.1"/>
    <property type="molecule type" value="Genomic_DNA"/>
</dbReference>
<reference evidence="8" key="1">
    <citation type="submission" date="2017-05" db="EMBL/GenBank/DDBJ databases">
        <title>Improved OligoMM genomes.</title>
        <authorList>
            <person name="Garzetti D."/>
        </authorList>
    </citation>
    <scope>NUCLEOTIDE SEQUENCE [LARGE SCALE GENOMIC DNA]</scope>
    <source>
        <strain evidence="8">YL45</strain>
    </source>
</reference>
<dbReference type="GeneID" id="78363446"/>
<dbReference type="PROSITE" id="PS51898">
    <property type="entry name" value="TYR_RECOMBINASE"/>
    <property type="match status" value="1"/>
</dbReference>
<keyword evidence="8" id="KW-1185">Reference proteome</keyword>
<keyword evidence="2 4" id="KW-0238">DNA-binding</keyword>
<keyword evidence="1" id="KW-0229">DNA integration</keyword>
<dbReference type="Proteomes" id="UP000214610">
    <property type="component" value="Unassembled WGS sequence"/>
</dbReference>
<feature type="domain" description="Tyr recombinase" evidence="5">
    <location>
        <begin position="121"/>
        <end position="267"/>
    </location>
</feature>
<comment type="caution">
    <text evidence="7">The sequence shown here is derived from an EMBL/GenBank/DDBJ whole genome shotgun (WGS) entry which is preliminary data.</text>
</comment>
<name>A0A227KRW3_9BURK</name>
<evidence type="ECO:0000313" key="8">
    <source>
        <dbReference type="Proteomes" id="UP000214610"/>
    </source>
</evidence>
<feature type="domain" description="Core-binding (CB)" evidence="6">
    <location>
        <begin position="15"/>
        <end position="98"/>
    </location>
</feature>
<dbReference type="Gene3D" id="1.10.150.130">
    <property type="match status" value="1"/>
</dbReference>
<sequence length="267" mass="30312">MSESENVLSLPSCRSNLFNPADSYVKTLGSKRSQTTVENCVQNIAKILGHSSYDRVEWSKLRRSHWQKILGALEEKGCSPSTKNLYLTVFKEVAKEAWSNDLLPQSAYLKISSLKSLKFERLPKGRSLDLEEGRRLLESCFNGTTKGFRDRAIFAVMMGCGLRRAEVVSLKLANWNCIDRSFSFIGKGNKERRVYLPKNLDKYIDEWLIKRGLEAGTFFPGVSEILCLSQFHNVVCFPGKAVRLWNVVEQANCLPEGFAHPIHFILV</sequence>
<dbReference type="InterPro" id="IPR011010">
    <property type="entry name" value="DNA_brk_join_enz"/>
</dbReference>
<dbReference type="GO" id="GO:0015074">
    <property type="term" value="P:DNA integration"/>
    <property type="evidence" value="ECO:0007669"/>
    <property type="project" value="UniProtKB-KW"/>
</dbReference>
<dbReference type="GO" id="GO:0003677">
    <property type="term" value="F:DNA binding"/>
    <property type="evidence" value="ECO:0007669"/>
    <property type="project" value="UniProtKB-UniRule"/>
</dbReference>
<dbReference type="InterPro" id="IPR044068">
    <property type="entry name" value="CB"/>
</dbReference>
<dbReference type="GO" id="GO:0006310">
    <property type="term" value="P:DNA recombination"/>
    <property type="evidence" value="ECO:0007669"/>
    <property type="project" value="UniProtKB-KW"/>
</dbReference>
<evidence type="ECO:0000256" key="3">
    <source>
        <dbReference type="ARBA" id="ARBA00023172"/>
    </source>
</evidence>
<dbReference type="PROSITE" id="PS51900">
    <property type="entry name" value="CB"/>
    <property type="match status" value="1"/>
</dbReference>
<dbReference type="InterPro" id="IPR002104">
    <property type="entry name" value="Integrase_catalytic"/>
</dbReference>
<evidence type="ECO:0000259" key="6">
    <source>
        <dbReference type="PROSITE" id="PS51900"/>
    </source>
</evidence>
<dbReference type="Gene3D" id="1.10.443.10">
    <property type="entry name" value="Intergrase catalytic core"/>
    <property type="match status" value="1"/>
</dbReference>
<evidence type="ECO:0000256" key="4">
    <source>
        <dbReference type="PROSITE-ProRule" id="PRU01248"/>
    </source>
</evidence>
<dbReference type="InterPro" id="IPR010998">
    <property type="entry name" value="Integrase_recombinase_N"/>
</dbReference>
<gene>
    <name evidence="7" type="ORF">ADH67_02805</name>
</gene>